<feature type="region of interest" description="Disordered" evidence="1">
    <location>
        <begin position="338"/>
        <end position="375"/>
    </location>
</feature>
<feature type="region of interest" description="Disordered" evidence="1">
    <location>
        <begin position="1"/>
        <end position="135"/>
    </location>
</feature>
<sequence>MAMDPFRPSSRSTFRSRRSHPSLSHISLAPLTPRFPIDDSPQQGDSFTDSHGDYPHRQQFARTSYLSSSSVPSTPPILSHSRSSSRTRHYKRSKSSSRVLSDTNLSSLGATLPLHHHGGGKKSDRSPGAALLPERTTRRDSEWLLRAGLALASSTREEKGQSWLVKRESSTSLVSDADYDDDRSTQHGRSSRRPRSGLSTPAAPSRRGSRSRGASRADLSMTALDTVSSTQRYQSRKSSAASEHRNLVPDFVDERIRAEMASIQQRDGIEDEESLSAFASDSEDDLDETELQPLTREHGFGLGSWIDRLVGWTLFGVEEEWPAEPSVDRASHAVTFSDSQEALQAEEADENNDDDDDDSSLRNDELTRPVEKAGDQGGWADARWFFRLARNAIM</sequence>
<feature type="compositionally biased region" description="Polar residues" evidence="1">
    <location>
        <begin position="99"/>
        <end position="109"/>
    </location>
</feature>
<dbReference type="RefSeq" id="XP_013330525.1">
    <property type="nucleotide sequence ID" value="XM_013475071.1"/>
</dbReference>
<organism evidence="2 3">
    <name type="scientific">Rasamsonia emersonii (strain ATCC 16479 / CBS 393.64 / IMI 116815)</name>
    <dbReference type="NCBI Taxonomy" id="1408163"/>
    <lineage>
        <taxon>Eukaryota</taxon>
        <taxon>Fungi</taxon>
        <taxon>Dikarya</taxon>
        <taxon>Ascomycota</taxon>
        <taxon>Pezizomycotina</taxon>
        <taxon>Eurotiomycetes</taxon>
        <taxon>Eurotiomycetidae</taxon>
        <taxon>Eurotiales</taxon>
        <taxon>Trichocomaceae</taxon>
        <taxon>Rasamsonia</taxon>
    </lineage>
</organism>
<keyword evidence="3" id="KW-1185">Reference proteome</keyword>
<feature type="compositionally biased region" description="Low complexity" evidence="1">
    <location>
        <begin position="63"/>
        <end position="82"/>
    </location>
</feature>
<dbReference type="OrthoDB" id="5428495at2759"/>
<feature type="region of interest" description="Disordered" evidence="1">
    <location>
        <begin position="264"/>
        <end position="289"/>
    </location>
</feature>
<dbReference type="Proteomes" id="UP000053958">
    <property type="component" value="Unassembled WGS sequence"/>
</dbReference>
<reference evidence="2 3" key="1">
    <citation type="submission" date="2015-04" db="EMBL/GenBank/DDBJ databases">
        <authorList>
            <person name="Heijne W.H."/>
            <person name="Fedorova N.D."/>
            <person name="Nierman W.C."/>
            <person name="Vollebregt A.W."/>
            <person name="Zhao Z."/>
            <person name="Wu L."/>
            <person name="Kumar M."/>
            <person name="Stam H."/>
            <person name="van den Berg M.A."/>
            <person name="Pel H.J."/>
        </authorList>
    </citation>
    <scope>NUCLEOTIDE SEQUENCE [LARGE SCALE GENOMIC DNA]</scope>
    <source>
        <strain evidence="2 3">CBS 393.64</strain>
    </source>
</reference>
<dbReference type="GeneID" id="25314413"/>
<proteinExistence type="predicted"/>
<evidence type="ECO:0000313" key="3">
    <source>
        <dbReference type="Proteomes" id="UP000053958"/>
    </source>
</evidence>
<accession>A0A0F4Z218</accession>
<feature type="compositionally biased region" description="Basic and acidic residues" evidence="1">
    <location>
        <begin position="359"/>
        <end position="374"/>
    </location>
</feature>
<dbReference type="EMBL" id="LASV01000082">
    <property type="protein sequence ID" value="KKA23913.1"/>
    <property type="molecule type" value="Genomic_DNA"/>
</dbReference>
<dbReference type="STRING" id="1408163.A0A0F4Z218"/>
<feature type="compositionally biased region" description="Low complexity" evidence="1">
    <location>
        <begin position="1"/>
        <end position="13"/>
    </location>
</feature>
<evidence type="ECO:0000256" key="1">
    <source>
        <dbReference type="SAM" id="MobiDB-lite"/>
    </source>
</evidence>
<dbReference type="InterPro" id="IPR025040">
    <property type="entry name" value="DUF3984"/>
</dbReference>
<feature type="compositionally biased region" description="Acidic residues" evidence="1">
    <location>
        <begin position="344"/>
        <end position="358"/>
    </location>
</feature>
<comment type="caution">
    <text evidence="2">The sequence shown here is derived from an EMBL/GenBank/DDBJ whole genome shotgun (WGS) entry which is preliminary data.</text>
</comment>
<feature type="compositionally biased region" description="Polar residues" evidence="1">
    <location>
        <begin position="223"/>
        <end position="241"/>
    </location>
</feature>
<evidence type="ECO:0000313" key="2">
    <source>
        <dbReference type="EMBL" id="KKA23913.1"/>
    </source>
</evidence>
<protein>
    <submittedName>
        <fullName evidence="2">Uncharacterized protein</fullName>
    </submittedName>
</protein>
<feature type="compositionally biased region" description="Low complexity" evidence="1">
    <location>
        <begin position="196"/>
        <end position="217"/>
    </location>
</feature>
<name>A0A0F4Z218_RASE3</name>
<dbReference type="AlphaFoldDB" id="A0A0F4Z218"/>
<gene>
    <name evidence="2" type="ORF">T310_2062</name>
</gene>
<feature type="compositionally biased region" description="Basic residues" evidence="1">
    <location>
        <begin position="83"/>
        <end position="95"/>
    </location>
</feature>
<dbReference type="Pfam" id="PF13136">
    <property type="entry name" value="DUF3984"/>
    <property type="match status" value="1"/>
</dbReference>
<feature type="region of interest" description="Disordered" evidence="1">
    <location>
        <begin position="174"/>
        <end position="246"/>
    </location>
</feature>